<protein>
    <recommendedName>
        <fullName evidence="4">DUF4306 domain-containing protein</fullName>
    </recommendedName>
</protein>
<evidence type="ECO:0000313" key="2">
    <source>
        <dbReference type="EMBL" id="STD13131.1"/>
    </source>
</evidence>
<keyword evidence="1" id="KW-0812">Transmembrane</keyword>
<gene>
    <name evidence="2" type="ORF">NCTC10588_03716</name>
</gene>
<keyword evidence="1" id="KW-1133">Transmembrane helix</keyword>
<evidence type="ECO:0000256" key="1">
    <source>
        <dbReference type="SAM" id="Phobius"/>
    </source>
</evidence>
<dbReference type="RefSeq" id="WP_223844211.1">
    <property type="nucleotide sequence ID" value="NZ_CP014339.1"/>
</dbReference>
<dbReference type="Proteomes" id="UP000254876">
    <property type="component" value="Unassembled WGS sequence"/>
</dbReference>
<keyword evidence="1" id="KW-0472">Membrane</keyword>
<name>A0A7Z7PYB1_9FLAO</name>
<evidence type="ECO:0000313" key="3">
    <source>
        <dbReference type="Proteomes" id="UP000254876"/>
    </source>
</evidence>
<reference evidence="2 3" key="1">
    <citation type="submission" date="2018-06" db="EMBL/GenBank/DDBJ databases">
        <authorList>
            <consortium name="Pathogen Informatics"/>
            <person name="Doyle S."/>
        </authorList>
    </citation>
    <scope>NUCLEOTIDE SEQUENCE [LARGE SCALE GENOMIC DNA]</scope>
    <source>
        <strain evidence="2 3">NCTC10588</strain>
    </source>
</reference>
<accession>A0A7Z7PYB1</accession>
<dbReference type="EMBL" id="UFYD01000001">
    <property type="protein sequence ID" value="STD13131.1"/>
    <property type="molecule type" value="Genomic_DNA"/>
</dbReference>
<feature type="transmembrane region" description="Helical" evidence="1">
    <location>
        <begin position="66"/>
        <end position="90"/>
    </location>
</feature>
<feature type="transmembrane region" description="Helical" evidence="1">
    <location>
        <begin position="7"/>
        <end position="25"/>
    </location>
</feature>
<proteinExistence type="predicted"/>
<organism evidence="2 3">
    <name type="scientific">Elizabethkingia anophelis</name>
    <dbReference type="NCBI Taxonomy" id="1117645"/>
    <lineage>
        <taxon>Bacteria</taxon>
        <taxon>Pseudomonadati</taxon>
        <taxon>Bacteroidota</taxon>
        <taxon>Flavobacteriia</taxon>
        <taxon>Flavobacteriales</taxon>
        <taxon>Weeksellaceae</taxon>
        <taxon>Elizabethkingia</taxon>
    </lineage>
</organism>
<comment type="caution">
    <text evidence="2">The sequence shown here is derived from an EMBL/GenBank/DDBJ whole genome shotgun (WGS) entry which is preliminary data.</text>
</comment>
<evidence type="ECO:0008006" key="4">
    <source>
        <dbReference type="Google" id="ProtNLM"/>
    </source>
</evidence>
<sequence length="99" mass="11552">MKIKTFLLRCITILIVFLICNALSYHNGMAYDGDDTIGFPFSFYEKSVGFSLITHTMQESESFYPWYLFFNFLFAVVLAIALEKLFYFIIKKKTGKTTK</sequence>
<dbReference type="AlphaFoldDB" id="A0A7Z7PYB1"/>